<dbReference type="EMBL" id="UGTB01000004">
    <property type="protein sequence ID" value="SUB61048.1"/>
    <property type="molecule type" value="Genomic_DNA"/>
</dbReference>
<feature type="domain" description="Baseplate J-like C-terminal" evidence="4">
    <location>
        <begin position="263"/>
        <end position="344"/>
    </location>
</feature>
<dbReference type="PANTHER" id="PTHR37829:SF3">
    <property type="entry name" value="PROTEIN JAYE-RELATED"/>
    <property type="match status" value="1"/>
</dbReference>
<sequence length="350" mass="38834">MFEDRTHENLKNEILNSYNLDIAKNEGTFLNEIASGSALAHASIYSVLEKLLSIAFIKDSYGDSLDKRVEEFGVKRKEGTRAMGHVTFHGADDTKIFRETPLTYGGLSYFVVSVEEYTTISDGSARILIEADEVGSEYNLPSNVELSCDIDGVERVYGYTPYYTGTSQESDEELKERFFYIQAHKGTSGNVDDYINWALQVDGVKNVKVIPLWNGNGTVKVVVMTKNNRNVSEEVVQATKDFIEIKRPIGANVTIVTPTVLEVNISATVEFDKSTDLESIKAEFRERVDEYLVNAVSEITYTKVAGILSRIEGVIDYSNLTVNGGTKNIKLITDQVGSVGNIELQEGVID</sequence>
<dbReference type="InterPro" id="IPR058530">
    <property type="entry name" value="Baseplate_J-like_C"/>
</dbReference>
<dbReference type="Proteomes" id="UP000255101">
    <property type="component" value="Unassembled WGS sequence"/>
</dbReference>
<dbReference type="Pfam" id="PF26078">
    <property type="entry name" value="Baseplate_J_M"/>
    <property type="match status" value="1"/>
</dbReference>
<feature type="domain" description="Baseplate J-like central" evidence="3">
    <location>
        <begin position="187"/>
        <end position="256"/>
    </location>
</feature>
<evidence type="ECO:0000256" key="1">
    <source>
        <dbReference type="ARBA" id="ARBA00038087"/>
    </source>
</evidence>
<evidence type="ECO:0000259" key="2">
    <source>
        <dbReference type="Pfam" id="PF04865"/>
    </source>
</evidence>
<evidence type="ECO:0000313" key="6">
    <source>
        <dbReference type="Proteomes" id="UP000255101"/>
    </source>
</evidence>
<feature type="domain" description="Baseplate protein J-like barrel" evidence="2">
    <location>
        <begin position="86"/>
        <end position="157"/>
    </location>
</feature>
<dbReference type="Pfam" id="PF26079">
    <property type="entry name" value="Baseplate_J_C"/>
    <property type="match status" value="1"/>
</dbReference>
<dbReference type="RefSeq" id="WP_002845603.1">
    <property type="nucleotide sequence ID" value="NZ_FOVA01000002.1"/>
</dbReference>
<organism evidence="5 6">
    <name type="scientific">Peptostreptococcus anaerobius</name>
    <dbReference type="NCBI Taxonomy" id="1261"/>
    <lineage>
        <taxon>Bacteria</taxon>
        <taxon>Bacillati</taxon>
        <taxon>Bacillota</taxon>
        <taxon>Clostridia</taxon>
        <taxon>Peptostreptococcales</taxon>
        <taxon>Peptostreptococcaceae</taxon>
        <taxon>Peptostreptococcus</taxon>
    </lineage>
</organism>
<evidence type="ECO:0000259" key="4">
    <source>
        <dbReference type="Pfam" id="PF26079"/>
    </source>
</evidence>
<proteinExistence type="inferred from homology"/>
<dbReference type="PANTHER" id="PTHR37829">
    <property type="entry name" value="PHAGE-LIKE ELEMENT PBSX PROTEIN XKDT"/>
    <property type="match status" value="1"/>
</dbReference>
<dbReference type="Pfam" id="PF04865">
    <property type="entry name" value="Baseplate_J"/>
    <property type="match status" value="1"/>
</dbReference>
<gene>
    <name evidence="5" type="ORF">NCTC11460_00965</name>
</gene>
<dbReference type="InterPro" id="IPR006949">
    <property type="entry name" value="Barrel_Baseplate_J-like"/>
</dbReference>
<name>A0A379CFS5_9FIRM</name>
<dbReference type="InterPro" id="IPR052399">
    <property type="entry name" value="Phage_Baseplate_Assmbl_Protein"/>
</dbReference>
<comment type="similarity">
    <text evidence="1">Belongs to the Mu gp47/PBSX XkdT family.</text>
</comment>
<dbReference type="InterPro" id="IPR058531">
    <property type="entry name" value="Baseplate_J_M"/>
</dbReference>
<protein>
    <submittedName>
        <fullName evidence="5">Uncharacterized homolog of phage Mu protein gp47</fullName>
    </submittedName>
</protein>
<evidence type="ECO:0000259" key="3">
    <source>
        <dbReference type="Pfam" id="PF26078"/>
    </source>
</evidence>
<evidence type="ECO:0000313" key="5">
    <source>
        <dbReference type="EMBL" id="SUB61048.1"/>
    </source>
</evidence>
<reference evidence="5 6" key="1">
    <citation type="submission" date="2018-06" db="EMBL/GenBank/DDBJ databases">
        <authorList>
            <consortium name="Pathogen Informatics"/>
            <person name="Doyle S."/>
        </authorList>
    </citation>
    <scope>NUCLEOTIDE SEQUENCE [LARGE SCALE GENOMIC DNA]</scope>
    <source>
        <strain evidence="5 6">NCTC11460</strain>
    </source>
</reference>
<dbReference type="AlphaFoldDB" id="A0A379CFS5"/>
<accession>A0A379CFS5</accession>